<keyword evidence="3" id="KW-0238">DNA-binding</keyword>
<dbReference type="FunFam" id="1.10.20.10:FF:000062">
    <property type="entry name" value="Nuclear transcription factor Y subunit C"/>
    <property type="match status" value="1"/>
</dbReference>
<keyword evidence="5" id="KW-0539">Nucleus</keyword>
<dbReference type="PANTHER" id="PTHR10252:SF124">
    <property type="entry name" value="NUCLEAR TRANSCRIPTION FACTOR Y SUBUNIT C-10"/>
    <property type="match status" value="1"/>
</dbReference>
<accession>A0A5N6R013</accession>
<dbReference type="GO" id="GO:0005634">
    <property type="term" value="C:nucleus"/>
    <property type="evidence" value="ECO:0007669"/>
    <property type="project" value="UniProtKB-SubCell"/>
</dbReference>
<evidence type="ECO:0000256" key="2">
    <source>
        <dbReference type="ARBA" id="ARBA00023015"/>
    </source>
</evidence>
<name>A0A5N6R013_9ROSI</name>
<dbReference type="CDD" id="cd22908">
    <property type="entry name" value="HFD_NFYC-like"/>
    <property type="match status" value="1"/>
</dbReference>
<evidence type="ECO:0000256" key="7">
    <source>
        <dbReference type="ARBA" id="ARBA00038129"/>
    </source>
</evidence>
<dbReference type="PANTHER" id="PTHR10252">
    <property type="entry name" value="HISTONE-LIKE TRANSCRIPTION FACTOR CCAAT-RELATED"/>
    <property type="match status" value="1"/>
</dbReference>
<dbReference type="AlphaFoldDB" id="A0A5N6R013"/>
<keyword evidence="4" id="KW-0804">Transcription</keyword>
<reference evidence="10 11" key="1">
    <citation type="submission" date="2019-06" db="EMBL/GenBank/DDBJ databases">
        <title>A chromosomal-level reference genome of Carpinus fangiana (Coryloideae, Betulaceae).</title>
        <authorList>
            <person name="Yang X."/>
            <person name="Wang Z."/>
            <person name="Zhang L."/>
            <person name="Hao G."/>
            <person name="Liu J."/>
            <person name="Yang Y."/>
        </authorList>
    </citation>
    <scope>NUCLEOTIDE SEQUENCE [LARGE SCALE GENOMIC DNA]</scope>
    <source>
        <strain evidence="10">Cfa_2016G</strain>
        <tissue evidence="10">Leaf</tissue>
    </source>
</reference>
<dbReference type="EMBL" id="CM017323">
    <property type="protein sequence ID" value="KAE8022051.1"/>
    <property type="molecule type" value="Genomic_DNA"/>
</dbReference>
<evidence type="ECO:0000313" key="11">
    <source>
        <dbReference type="Proteomes" id="UP000327013"/>
    </source>
</evidence>
<dbReference type="Gene3D" id="1.10.20.10">
    <property type="entry name" value="Histone, subunit A"/>
    <property type="match status" value="1"/>
</dbReference>
<evidence type="ECO:0000256" key="6">
    <source>
        <dbReference type="ARBA" id="ARBA00025911"/>
    </source>
</evidence>
<dbReference type="GO" id="GO:0046982">
    <property type="term" value="F:protein heterodimerization activity"/>
    <property type="evidence" value="ECO:0007669"/>
    <property type="project" value="InterPro"/>
</dbReference>
<keyword evidence="2" id="KW-0805">Transcription regulation</keyword>
<dbReference type="InterPro" id="IPR007125">
    <property type="entry name" value="H2A/H2B/H3"/>
</dbReference>
<organism evidence="10 11">
    <name type="scientific">Carpinus fangiana</name>
    <dbReference type="NCBI Taxonomy" id="176857"/>
    <lineage>
        <taxon>Eukaryota</taxon>
        <taxon>Viridiplantae</taxon>
        <taxon>Streptophyta</taxon>
        <taxon>Embryophyta</taxon>
        <taxon>Tracheophyta</taxon>
        <taxon>Spermatophyta</taxon>
        <taxon>Magnoliopsida</taxon>
        <taxon>eudicotyledons</taxon>
        <taxon>Gunneridae</taxon>
        <taxon>Pentapetalae</taxon>
        <taxon>rosids</taxon>
        <taxon>fabids</taxon>
        <taxon>Fagales</taxon>
        <taxon>Betulaceae</taxon>
        <taxon>Carpinus</taxon>
    </lineage>
</organism>
<feature type="domain" description="Core Histone H2A/H2B/H3" evidence="9">
    <location>
        <begin position="62"/>
        <end position="128"/>
    </location>
</feature>
<protein>
    <recommendedName>
        <fullName evidence="9">Core Histone H2A/H2B/H3 domain-containing protein</fullName>
    </recommendedName>
</protein>
<comment type="function">
    <text evidence="8">Stimulates the transcription of various genes by recognizing and binding to a CCAAT motif in promoters.</text>
</comment>
<sequence>MDLNQSVEFPFSSPPSPQLQNFMPVASTFMLPNHHPTSKRNILEFFWNQQLVEIYNTPVCKSHHQLPLARIKRIMKSDGKVKMISADTPAVFSKACELFILELTLRAWLQTEECKRRTLQRCDIAMAISHDDLLDFLVDLVPLDHHRNYYKEKGTGKNLERTQSGSAESLHHHPIPMMINIGESVPEVPGPYMIDPSMSCADRSEV</sequence>
<dbReference type="GO" id="GO:0006355">
    <property type="term" value="P:regulation of DNA-templated transcription"/>
    <property type="evidence" value="ECO:0007669"/>
    <property type="project" value="TreeGrafter"/>
</dbReference>
<comment type="subcellular location">
    <subcellularLocation>
        <location evidence="1">Nucleus</location>
    </subcellularLocation>
</comment>
<evidence type="ECO:0000256" key="4">
    <source>
        <dbReference type="ARBA" id="ARBA00023163"/>
    </source>
</evidence>
<keyword evidence="11" id="KW-1185">Reference proteome</keyword>
<proteinExistence type="inferred from homology"/>
<comment type="similarity">
    <text evidence="7">Belongs to the NFYC/HAP5 subunit family.</text>
</comment>
<evidence type="ECO:0000256" key="1">
    <source>
        <dbReference type="ARBA" id="ARBA00004123"/>
    </source>
</evidence>
<evidence type="ECO:0000259" key="9">
    <source>
        <dbReference type="Pfam" id="PF00125"/>
    </source>
</evidence>
<comment type="subunit">
    <text evidence="6">Heterotrimeric transcription factor composed of three components, NF-YA, NF-YB and NF-YC. NF-YB and NF-YC must interact and dimerize for NF-YA association and DNA binding.</text>
</comment>
<dbReference type="Proteomes" id="UP000327013">
    <property type="component" value="Chromosome 3"/>
</dbReference>
<dbReference type="OrthoDB" id="1272441at2759"/>
<dbReference type="InterPro" id="IPR009072">
    <property type="entry name" value="Histone-fold"/>
</dbReference>
<dbReference type="Pfam" id="PF00125">
    <property type="entry name" value="Histone"/>
    <property type="match status" value="1"/>
</dbReference>
<dbReference type="GO" id="GO:0000976">
    <property type="term" value="F:transcription cis-regulatory region binding"/>
    <property type="evidence" value="ECO:0007669"/>
    <property type="project" value="TreeGrafter"/>
</dbReference>
<dbReference type="InterPro" id="IPR050568">
    <property type="entry name" value="Transcr_DNA_Rep_Reg"/>
</dbReference>
<gene>
    <name evidence="10" type="ORF">FH972_007885</name>
</gene>
<evidence type="ECO:0000256" key="8">
    <source>
        <dbReference type="ARBA" id="ARBA00059992"/>
    </source>
</evidence>
<evidence type="ECO:0000256" key="5">
    <source>
        <dbReference type="ARBA" id="ARBA00023242"/>
    </source>
</evidence>
<evidence type="ECO:0000256" key="3">
    <source>
        <dbReference type="ARBA" id="ARBA00023125"/>
    </source>
</evidence>
<evidence type="ECO:0000313" key="10">
    <source>
        <dbReference type="EMBL" id="KAE8022051.1"/>
    </source>
</evidence>
<dbReference type="SUPFAM" id="SSF47113">
    <property type="entry name" value="Histone-fold"/>
    <property type="match status" value="1"/>
</dbReference>